<evidence type="ECO:0008006" key="3">
    <source>
        <dbReference type="Google" id="ProtNLM"/>
    </source>
</evidence>
<dbReference type="PANTHER" id="PTHR38733:SF1">
    <property type="entry name" value="TYPE IV METHYL-DIRECTED RESTRICTION ENZYME ECOKMCRBC"/>
    <property type="match status" value="1"/>
</dbReference>
<dbReference type="PANTHER" id="PTHR38733">
    <property type="entry name" value="PROTEIN MCRC"/>
    <property type="match status" value="1"/>
</dbReference>
<dbReference type="Pfam" id="PF10117">
    <property type="entry name" value="McrBC"/>
    <property type="match status" value="1"/>
</dbReference>
<evidence type="ECO:0000313" key="2">
    <source>
        <dbReference type="Proteomes" id="UP001597525"/>
    </source>
</evidence>
<accession>A0ABW6BML5</accession>
<comment type="caution">
    <text evidence="1">The sequence shown here is derived from an EMBL/GenBank/DDBJ whole genome shotgun (WGS) entry which is preliminary data.</text>
</comment>
<reference evidence="2" key="1">
    <citation type="journal article" date="2019" name="Int. J. Syst. Evol. Microbiol.">
        <title>The Global Catalogue of Microorganisms (GCM) 10K type strain sequencing project: providing services to taxonomists for standard genome sequencing and annotation.</title>
        <authorList>
            <consortium name="The Broad Institute Genomics Platform"/>
            <consortium name="The Broad Institute Genome Sequencing Center for Infectious Disease"/>
            <person name="Wu L."/>
            <person name="Ma J."/>
        </authorList>
    </citation>
    <scope>NUCLEOTIDE SEQUENCE [LARGE SCALE GENOMIC DNA]</scope>
    <source>
        <strain evidence="2">KCTC 22814</strain>
    </source>
</reference>
<proteinExistence type="predicted"/>
<organism evidence="1 2">
    <name type="scientific">Sphingobacterium bambusae</name>
    <dbReference type="NCBI Taxonomy" id="662858"/>
    <lineage>
        <taxon>Bacteria</taxon>
        <taxon>Pseudomonadati</taxon>
        <taxon>Bacteroidota</taxon>
        <taxon>Sphingobacteriia</taxon>
        <taxon>Sphingobacteriales</taxon>
        <taxon>Sphingobacteriaceae</taxon>
        <taxon>Sphingobacterium</taxon>
    </lineage>
</organism>
<dbReference type="Proteomes" id="UP001597525">
    <property type="component" value="Unassembled WGS sequence"/>
</dbReference>
<keyword evidence="2" id="KW-1185">Reference proteome</keyword>
<gene>
    <name evidence="1" type="ORF">ACFS7Y_21350</name>
</gene>
<sequence>MGFILSEHKQGQIRLDNSIASDYFDQTKGELTLLAASFATYNGLRAKEFRKGQYCYGVHHEQEGRQITVSPGYFIGVDWLLEGKRYIQVEPKVNSKMAGYFSDQLAVEEENGTTAADIESRAKSEIANGLVQHVEINYLKMLLDAMADSTVAKECIDLVQIDWDAQRVLIPQEQDQLTPFLVVQFLQLLKQIVQKGLKKSYYKVEENLNSRVKGKILVGQQIKQNVLKNRFTKTYCSYQVFGEDSTENRFLKKVLRFCSSYVENNETIFKGNQAAIHHLIRYAQPAFEQVGTDIAERELRHVKHNPFFKEYKEAVRIGQFILKQFAYNITATTAKLVETPPFWIDMPRLFELYVYQKLLQANGHDTQKIRYQFSTYGNALDILIKDRDRSMIIDAKYKLHYQHGHVHEDMRQVAGYARLKKVRQELGMLDADDKHIDCLIIYPDLESGIDLDASKDQEFKLIAEDRKWRDGVSAIKPYYKIFKLGVLLPIVRAKDSF</sequence>
<dbReference type="EMBL" id="JBHUPB010000015">
    <property type="protein sequence ID" value="MFD2969950.1"/>
    <property type="molecule type" value="Genomic_DNA"/>
</dbReference>
<evidence type="ECO:0000313" key="1">
    <source>
        <dbReference type="EMBL" id="MFD2969950.1"/>
    </source>
</evidence>
<name>A0ABW6BML5_9SPHI</name>
<dbReference type="RefSeq" id="WP_320183435.1">
    <property type="nucleotide sequence ID" value="NZ_CP138332.1"/>
</dbReference>
<dbReference type="InterPro" id="IPR019292">
    <property type="entry name" value="McrC"/>
</dbReference>
<protein>
    <recommendedName>
        <fullName evidence="3">Restriction endonuclease</fullName>
    </recommendedName>
</protein>